<reference evidence="1 2" key="1">
    <citation type="journal article" date="2011" name="J. Bacteriol.">
        <title>Complete genome sequence of Amycolicicoccus subflavus DQS3-9A1T, an actinomycete isolated from crude oil-polluted soil.</title>
        <authorList>
            <person name="Cai M."/>
            <person name="Chen W.M."/>
            <person name="Nie Y."/>
            <person name="Chi C.Q."/>
            <person name="Wang Y.N."/>
            <person name="Tang Y.Q."/>
            <person name="Li G.Y."/>
            <person name="Wu X.L."/>
        </authorList>
    </citation>
    <scope>NUCLEOTIDE SEQUENCE [LARGE SCALE GENOMIC DNA]</scope>
    <source>
        <strain evidence="2">DSM 45089 / DQS3-9A1</strain>
        <plasmid evidence="1 2">pAS9A-2</plasmid>
    </source>
</reference>
<name>F6ESN3_HOYSD</name>
<gene>
    <name evidence="1" type="ordered locus">AS9A_P20110</name>
</gene>
<proteinExistence type="predicted"/>
<dbReference type="AlphaFoldDB" id="F6ESN3"/>
<sequence>MAELFDLDLLDGDDPFEIDVQAAHLFKHPRLGIADIHEVWASDPMFYPAKLPAHWLMVAEVHGQVLMVPLAPTRDANPAKCRPIGCYQASNHLADQYRRDR</sequence>
<dbReference type="HOGENOM" id="CLU_2285527_0_0_11"/>
<protein>
    <recommendedName>
        <fullName evidence="3">Toxin</fullName>
    </recommendedName>
</protein>
<evidence type="ECO:0008006" key="3">
    <source>
        <dbReference type="Google" id="ProtNLM"/>
    </source>
</evidence>
<dbReference type="KEGG" id="asd:AS9A_P20110"/>
<organism evidence="1 2">
    <name type="scientific">Hoyosella subflava (strain DSM 45089 / JCM 17490 / NBRC 109087 / DQS3-9A1)</name>
    <name type="common">Amycolicicoccus subflavus</name>
    <dbReference type="NCBI Taxonomy" id="443218"/>
    <lineage>
        <taxon>Bacteria</taxon>
        <taxon>Bacillati</taxon>
        <taxon>Actinomycetota</taxon>
        <taxon>Actinomycetes</taxon>
        <taxon>Mycobacteriales</taxon>
        <taxon>Hoyosellaceae</taxon>
        <taxon>Hoyosella</taxon>
    </lineage>
</organism>
<geneLocation type="plasmid" evidence="1 2">
    <name>pAS9A-2</name>
</geneLocation>
<dbReference type="RefSeq" id="WP_013798161.1">
    <property type="nucleotide sequence ID" value="NC_015561.1"/>
</dbReference>
<keyword evidence="2" id="KW-1185">Reference proteome</keyword>
<evidence type="ECO:0000313" key="1">
    <source>
        <dbReference type="EMBL" id="AEF43154.1"/>
    </source>
</evidence>
<dbReference type="EMBL" id="CP002788">
    <property type="protein sequence ID" value="AEF43154.1"/>
    <property type="molecule type" value="Genomic_DNA"/>
</dbReference>
<keyword evidence="1" id="KW-0614">Plasmid</keyword>
<evidence type="ECO:0000313" key="2">
    <source>
        <dbReference type="Proteomes" id="UP000009235"/>
    </source>
</evidence>
<dbReference type="Proteomes" id="UP000009235">
    <property type="component" value="Plasmid pAS9A-2"/>
</dbReference>
<accession>F6ESN3</accession>
<dbReference type="OrthoDB" id="4865138at2"/>